<dbReference type="EMBL" id="JAFEUP010000002">
    <property type="protein sequence ID" value="MBM7060920.1"/>
    <property type="molecule type" value="Genomic_DNA"/>
</dbReference>
<organism evidence="1 2">
    <name type="scientific">Zestomonas insulae</name>
    <dbReference type="NCBI Taxonomy" id="2809017"/>
    <lineage>
        <taxon>Bacteria</taxon>
        <taxon>Pseudomonadati</taxon>
        <taxon>Pseudomonadota</taxon>
        <taxon>Gammaproteobacteria</taxon>
        <taxon>Pseudomonadales</taxon>
        <taxon>Pseudomonadaceae</taxon>
        <taxon>Zestomonas</taxon>
    </lineage>
</organism>
<sequence length="73" mass="8064">MASLLLDIAVPAERLHAVYRGQANRILLRSRDGQRVSLPVHHLRPFVSHAGVYGSFALDFDASGALLSLRRLD</sequence>
<gene>
    <name evidence="1" type="ORF">JQX08_09400</name>
</gene>
<keyword evidence="2" id="KW-1185">Reference proteome</keyword>
<evidence type="ECO:0000313" key="2">
    <source>
        <dbReference type="Proteomes" id="UP000717995"/>
    </source>
</evidence>
<dbReference type="Proteomes" id="UP000717995">
    <property type="component" value="Unassembled WGS sequence"/>
</dbReference>
<protein>
    <submittedName>
        <fullName evidence="1">DUF2835 domain-containing protein</fullName>
    </submittedName>
</protein>
<proteinExistence type="predicted"/>
<dbReference type="InterPro" id="IPR021363">
    <property type="entry name" value="DUF2835"/>
</dbReference>
<name>A0ABS2IG84_9GAMM</name>
<comment type="caution">
    <text evidence="1">The sequence shown here is derived from an EMBL/GenBank/DDBJ whole genome shotgun (WGS) entry which is preliminary data.</text>
</comment>
<dbReference type="RefSeq" id="WP_205348100.1">
    <property type="nucleotide sequence ID" value="NZ_JAFEUP010000002.1"/>
</dbReference>
<accession>A0ABS2IG84</accession>
<evidence type="ECO:0000313" key="1">
    <source>
        <dbReference type="EMBL" id="MBM7060920.1"/>
    </source>
</evidence>
<dbReference type="Pfam" id="PF11197">
    <property type="entry name" value="DUF2835"/>
    <property type="match status" value="1"/>
</dbReference>
<reference evidence="1 2" key="1">
    <citation type="submission" date="2021-02" db="EMBL/GenBank/DDBJ databases">
        <authorList>
            <person name="Lee D.-H."/>
        </authorList>
    </citation>
    <scope>NUCLEOTIDE SEQUENCE [LARGE SCALE GENOMIC DNA]</scope>
    <source>
        <strain evidence="1 2">UL073</strain>
    </source>
</reference>